<organism evidence="1 2">
    <name type="scientific">Candidatus Odyssella acanthamoebae</name>
    <dbReference type="NCBI Taxonomy" id="91604"/>
    <lineage>
        <taxon>Bacteria</taxon>
        <taxon>Pseudomonadati</taxon>
        <taxon>Pseudomonadota</taxon>
        <taxon>Alphaproteobacteria</taxon>
        <taxon>Holosporales</taxon>
        <taxon>Candidatus Paracaedibacteraceae</taxon>
        <taxon>Candidatus Odyssella</taxon>
    </lineage>
</organism>
<proteinExistence type="predicted"/>
<dbReference type="HOGENOM" id="CLU_2231704_0_0_5"/>
<name>A0A077AXX9_9PROT</name>
<dbReference type="Proteomes" id="UP000028926">
    <property type="component" value="Chromosome"/>
</dbReference>
<evidence type="ECO:0000313" key="2">
    <source>
        <dbReference type="Proteomes" id="UP000028926"/>
    </source>
</evidence>
<accession>A0A077AXX9</accession>
<reference evidence="1 2" key="1">
    <citation type="submission" date="2014-07" db="EMBL/GenBank/DDBJ databases">
        <title>Comparative genomic insights into amoeba endosymbionts belonging to the families of Holosporaceae and Candidatus Midichloriaceae within Rickettsiales.</title>
        <authorList>
            <person name="Wang Z."/>
            <person name="Wu M."/>
        </authorList>
    </citation>
    <scope>NUCLEOTIDE SEQUENCE [LARGE SCALE GENOMIC DNA]</scope>
    <source>
        <strain evidence="1">PRA3</strain>
    </source>
</reference>
<sequence>MPTHRLVGFNQRRLSPSIRIAQEQYLQRGLIGKKWWYILPGDSAFIRGSLKGGKLCYCVKFYALSVRAIGEPQIKQGVLWLGRQKRQPPPLITYKAEFKRGYSTP</sequence>
<protein>
    <submittedName>
        <fullName evidence="1">Uncharacterized protein</fullName>
    </submittedName>
</protein>
<evidence type="ECO:0000313" key="1">
    <source>
        <dbReference type="EMBL" id="AIK96869.1"/>
    </source>
</evidence>
<dbReference type="KEGG" id="paca:ID47_09175"/>
<keyword evidence="2" id="KW-1185">Reference proteome</keyword>
<dbReference type="AlphaFoldDB" id="A0A077AXX9"/>
<dbReference type="EMBL" id="CP008941">
    <property type="protein sequence ID" value="AIK96869.1"/>
    <property type="molecule type" value="Genomic_DNA"/>
</dbReference>
<gene>
    <name evidence="1" type="ORF">ID47_09175</name>
</gene>
<dbReference type="STRING" id="91604.ID47_09175"/>